<evidence type="ECO:0000259" key="1">
    <source>
        <dbReference type="PROSITE" id="PS50994"/>
    </source>
</evidence>
<proteinExistence type="predicted"/>
<dbReference type="GO" id="GO:0003676">
    <property type="term" value="F:nucleic acid binding"/>
    <property type="evidence" value="ECO:0007669"/>
    <property type="project" value="InterPro"/>
</dbReference>
<protein>
    <submittedName>
        <fullName evidence="2">Integrase core domain-containing protein</fullName>
    </submittedName>
</protein>
<dbReference type="Pfam" id="PF00665">
    <property type="entry name" value="rve"/>
    <property type="match status" value="1"/>
</dbReference>
<dbReference type="RefSeq" id="WP_027430066.1">
    <property type="nucleotide sequence ID" value="NZ_FNPG01000038.1"/>
</dbReference>
<dbReference type="Gene3D" id="3.30.420.10">
    <property type="entry name" value="Ribonuclease H-like superfamily/Ribonuclease H"/>
    <property type="match status" value="1"/>
</dbReference>
<dbReference type="PANTHER" id="PTHR46889:SF4">
    <property type="entry name" value="TRANSPOSASE INSO FOR INSERTION SEQUENCE ELEMENT IS911B-RELATED"/>
    <property type="match status" value="1"/>
</dbReference>
<name>A0A1H3MR80_9FIRM</name>
<accession>A0A1H3MR80</accession>
<dbReference type="OrthoDB" id="9775203at2"/>
<keyword evidence="3" id="KW-1185">Reference proteome</keyword>
<dbReference type="PROSITE" id="PS50994">
    <property type="entry name" value="INTEGRASE"/>
    <property type="match status" value="1"/>
</dbReference>
<evidence type="ECO:0000313" key="2">
    <source>
        <dbReference type="EMBL" id="SDY79167.1"/>
    </source>
</evidence>
<sequence length="121" mass="13603">MSDVKNQNTKKGKANKVFPNLVNREFNVTEPNKVWCTDFTYMPRPNGSIRYNCSIIDLFDRSAVATLNGSNITAELAIATLQKALDVHKPGKGIILHSDQGSQYTSKEFNEFCEKIMCNKV</sequence>
<evidence type="ECO:0000313" key="3">
    <source>
        <dbReference type="Proteomes" id="UP000183918"/>
    </source>
</evidence>
<dbReference type="InterPro" id="IPR036397">
    <property type="entry name" value="RNaseH_sf"/>
</dbReference>
<dbReference type="InterPro" id="IPR012337">
    <property type="entry name" value="RNaseH-like_sf"/>
</dbReference>
<dbReference type="InterPro" id="IPR001584">
    <property type="entry name" value="Integrase_cat-core"/>
</dbReference>
<dbReference type="SUPFAM" id="SSF53098">
    <property type="entry name" value="Ribonuclease H-like"/>
    <property type="match status" value="1"/>
</dbReference>
<dbReference type="STRING" id="1122142.SAMN02910414_02386"/>
<dbReference type="AlphaFoldDB" id="A0A1H3MR80"/>
<dbReference type="PANTHER" id="PTHR46889">
    <property type="entry name" value="TRANSPOSASE INSF FOR INSERTION SEQUENCE IS3B-RELATED"/>
    <property type="match status" value="1"/>
</dbReference>
<gene>
    <name evidence="2" type="ORF">SAMN02910414_02386</name>
</gene>
<dbReference type="GO" id="GO:0015074">
    <property type="term" value="P:DNA integration"/>
    <property type="evidence" value="ECO:0007669"/>
    <property type="project" value="InterPro"/>
</dbReference>
<dbReference type="Proteomes" id="UP000183918">
    <property type="component" value="Unassembled WGS sequence"/>
</dbReference>
<feature type="domain" description="Integrase catalytic" evidence="1">
    <location>
        <begin position="27"/>
        <end position="121"/>
    </location>
</feature>
<dbReference type="EMBL" id="FNPG01000038">
    <property type="protein sequence ID" value="SDY79167.1"/>
    <property type="molecule type" value="Genomic_DNA"/>
</dbReference>
<reference evidence="2 3" key="1">
    <citation type="submission" date="2016-10" db="EMBL/GenBank/DDBJ databases">
        <authorList>
            <person name="de Groot N.N."/>
        </authorList>
    </citation>
    <scope>NUCLEOTIDE SEQUENCE [LARGE SCALE GENOMIC DNA]</scope>
    <source>
        <strain evidence="2 3">DSM 14045</strain>
    </source>
</reference>
<organism evidence="2 3">
    <name type="scientific">Lachnobacterium bovis DSM 14045</name>
    <dbReference type="NCBI Taxonomy" id="1122142"/>
    <lineage>
        <taxon>Bacteria</taxon>
        <taxon>Bacillati</taxon>
        <taxon>Bacillota</taxon>
        <taxon>Clostridia</taxon>
        <taxon>Lachnospirales</taxon>
        <taxon>Lachnospiraceae</taxon>
        <taxon>Lachnobacterium</taxon>
    </lineage>
</organism>
<dbReference type="InterPro" id="IPR050900">
    <property type="entry name" value="Transposase_IS3/IS150/IS904"/>
</dbReference>